<organism evidence="1 2">
    <name type="scientific">Gemmobacter megaterium</name>
    <dbReference type="NCBI Taxonomy" id="1086013"/>
    <lineage>
        <taxon>Bacteria</taxon>
        <taxon>Pseudomonadati</taxon>
        <taxon>Pseudomonadota</taxon>
        <taxon>Alphaproteobacteria</taxon>
        <taxon>Rhodobacterales</taxon>
        <taxon>Paracoccaceae</taxon>
        <taxon>Gemmobacter</taxon>
    </lineage>
</organism>
<keyword evidence="2" id="KW-1185">Reference proteome</keyword>
<dbReference type="STRING" id="1086013.SAMN05421774_1296"/>
<dbReference type="Proteomes" id="UP000186141">
    <property type="component" value="Unassembled WGS sequence"/>
</dbReference>
<gene>
    <name evidence="1" type="ORF">SAMN05421774_1296</name>
</gene>
<dbReference type="EMBL" id="FTOT01000029">
    <property type="protein sequence ID" value="SIT25929.1"/>
    <property type="molecule type" value="Genomic_DNA"/>
</dbReference>
<reference evidence="1 2" key="1">
    <citation type="submission" date="2017-01" db="EMBL/GenBank/DDBJ databases">
        <authorList>
            <person name="Mah S.A."/>
            <person name="Swanson W.J."/>
            <person name="Moy G.W."/>
            <person name="Vacquier V.D."/>
        </authorList>
    </citation>
    <scope>NUCLEOTIDE SEQUENCE [LARGE SCALE GENOMIC DNA]</scope>
    <source>
        <strain evidence="1 2">DSM 26375</strain>
    </source>
</reference>
<dbReference type="AlphaFoldDB" id="A0A1N7QT19"/>
<proteinExistence type="predicted"/>
<sequence>MIDEATDPCARIARCAGFFMQIGQPITRGQAALIVVLGDHRFAVDYQQIIDCLRDYLGYSPREDVIRRWKRGVKAALAGTDLDLLTLHGVGIMLSRPKGWAAPWD</sequence>
<evidence type="ECO:0000313" key="1">
    <source>
        <dbReference type="EMBL" id="SIT25929.1"/>
    </source>
</evidence>
<dbReference type="RefSeq" id="WP_076534705.1">
    <property type="nucleotide sequence ID" value="NZ_BMEH01000028.1"/>
</dbReference>
<evidence type="ECO:0000313" key="2">
    <source>
        <dbReference type="Proteomes" id="UP000186141"/>
    </source>
</evidence>
<protein>
    <submittedName>
        <fullName evidence="1">Uncharacterized protein</fullName>
    </submittedName>
</protein>
<accession>A0A1N7QT19</accession>
<name>A0A1N7QT19_9RHOB</name>